<dbReference type="SUPFAM" id="SSF51735">
    <property type="entry name" value="NAD(P)-binding Rossmann-fold domains"/>
    <property type="match status" value="1"/>
</dbReference>
<evidence type="ECO:0008006" key="6">
    <source>
        <dbReference type="Google" id="ProtNLM"/>
    </source>
</evidence>
<dbReference type="CDD" id="cd05233">
    <property type="entry name" value="SDR_c"/>
    <property type="match status" value="1"/>
</dbReference>
<reference evidence="4 5" key="1">
    <citation type="submission" date="2014-02" db="EMBL/GenBank/DDBJ databases">
        <title>Transposable element dynamics among asymbiotic and ectomycorrhizal Amanita fungi.</title>
        <authorList>
            <consortium name="DOE Joint Genome Institute"/>
            <person name="Hess J."/>
            <person name="Skrede I."/>
            <person name="Wolfe B."/>
            <person name="LaButti K."/>
            <person name="Ohm R.A."/>
            <person name="Grigoriev I.V."/>
            <person name="Pringle A."/>
        </authorList>
    </citation>
    <scope>NUCLEOTIDE SEQUENCE [LARGE SCALE GENOMIC DNA]</scope>
    <source>
        <strain evidence="4 5">SKay4041</strain>
    </source>
</reference>
<dbReference type="PANTHER" id="PTHR43618:SF4">
    <property type="entry name" value="SHORT CHAIN DEHYDROGENASE_REDUCTASE FAMILY (AFU_ORTHOLOGUE AFUA_7G04540)"/>
    <property type="match status" value="1"/>
</dbReference>
<dbReference type="InterPro" id="IPR052178">
    <property type="entry name" value="Sec_Metab_Biosynth_SDR"/>
</dbReference>
<comment type="similarity">
    <text evidence="1">Belongs to the short-chain dehydrogenases/reductases (SDR) family.</text>
</comment>
<proteinExistence type="inferred from homology"/>
<evidence type="ECO:0000313" key="5">
    <source>
        <dbReference type="Proteomes" id="UP000242287"/>
    </source>
</evidence>
<protein>
    <recommendedName>
        <fullName evidence="6">NAD(P)-binding protein</fullName>
    </recommendedName>
</protein>
<keyword evidence="3" id="KW-0560">Oxidoreductase</keyword>
<organism evidence="4 5">
    <name type="scientific">Amanita thiersii Skay4041</name>
    <dbReference type="NCBI Taxonomy" id="703135"/>
    <lineage>
        <taxon>Eukaryota</taxon>
        <taxon>Fungi</taxon>
        <taxon>Dikarya</taxon>
        <taxon>Basidiomycota</taxon>
        <taxon>Agaricomycotina</taxon>
        <taxon>Agaricomycetes</taxon>
        <taxon>Agaricomycetidae</taxon>
        <taxon>Agaricales</taxon>
        <taxon>Pluteineae</taxon>
        <taxon>Amanitaceae</taxon>
        <taxon>Amanita</taxon>
    </lineage>
</organism>
<dbReference type="PRINTS" id="PR00081">
    <property type="entry name" value="GDHRDH"/>
</dbReference>
<dbReference type="STRING" id="703135.A0A2A9NDI5"/>
<dbReference type="OrthoDB" id="3819888at2759"/>
<dbReference type="InterPro" id="IPR002347">
    <property type="entry name" value="SDR_fam"/>
</dbReference>
<gene>
    <name evidence="4" type="ORF">AMATHDRAFT_5543</name>
</gene>
<evidence type="ECO:0000256" key="3">
    <source>
        <dbReference type="ARBA" id="ARBA00023002"/>
    </source>
</evidence>
<evidence type="ECO:0000256" key="1">
    <source>
        <dbReference type="ARBA" id="ARBA00006484"/>
    </source>
</evidence>
<dbReference type="GO" id="GO:0016491">
    <property type="term" value="F:oxidoreductase activity"/>
    <property type="evidence" value="ECO:0007669"/>
    <property type="project" value="UniProtKB-KW"/>
</dbReference>
<keyword evidence="5" id="KW-1185">Reference proteome</keyword>
<dbReference type="InterPro" id="IPR036291">
    <property type="entry name" value="NAD(P)-bd_dom_sf"/>
</dbReference>
<dbReference type="Gene3D" id="3.40.50.720">
    <property type="entry name" value="NAD(P)-binding Rossmann-like Domain"/>
    <property type="match status" value="1"/>
</dbReference>
<dbReference type="Proteomes" id="UP000242287">
    <property type="component" value="Unassembled WGS sequence"/>
</dbReference>
<dbReference type="EMBL" id="KZ302053">
    <property type="protein sequence ID" value="PFH48689.1"/>
    <property type="molecule type" value="Genomic_DNA"/>
</dbReference>
<keyword evidence="2" id="KW-0521">NADP</keyword>
<dbReference type="Pfam" id="PF00106">
    <property type="entry name" value="adh_short"/>
    <property type="match status" value="1"/>
</dbReference>
<accession>A0A2A9NDI5</accession>
<dbReference type="AlphaFoldDB" id="A0A2A9NDI5"/>
<dbReference type="PANTHER" id="PTHR43618">
    <property type="entry name" value="7-ALPHA-HYDROXYSTEROID DEHYDROGENASE"/>
    <property type="match status" value="1"/>
</dbReference>
<evidence type="ECO:0000313" key="4">
    <source>
        <dbReference type="EMBL" id="PFH48689.1"/>
    </source>
</evidence>
<sequence>MATLTPTGQLIIISKIVSSPISLRATSLTSMASSPWLQGAELQVTAGIGLMISTTLAANGAKVYIIGPKQADLDRVTQKYNDACEKLQKSGRMYGIEGDVRLKSEATRLAAEIAKREKYITVLFNNAGILTGKFKRPTEATAEAFISSLFDSVAESDFDHVIKTNAVGPYWLTFAFLPLLEKWKKAGEAEGHDSATMRFVPQIIMTSSMNGWTKDAATGGFSYPYLYSKSAIGHATSSLAHELLPLGIRVNGIAPGLFPTEMSAPGNMDELGVTHIPPDKQFGFQVPTVLSGGTNRDMGSLALFLVANWFVNGTTVLIDGGTLLKHPSSF</sequence>
<evidence type="ECO:0000256" key="2">
    <source>
        <dbReference type="ARBA" id="ARBA00022857"/>
    </source>
</evidence>
<name>A0A2A9NDI5_9AGAR</name>